<feature type="transmembrane region" description="Helical" evidence="1">
    <location>
        <begin position="115"/>
        <end position="139"/>
    </location>
</feature>
<dbReference type="RefSeq" id="WP_249773348.1">
    <property type="nucleotide sequence ID" value="NZ_CP097332.1"/>
</dbReference>
<reference evidence="2" key="1">
    <citation type="journal article" date="2018" name="Int. J. Syst. Evol. Microbiol.">
        <title>Jatrophihabitans telluris sp. nov., isolated from sediment soil of lava forest wetlands and the emended description of the genus Jatrophihabitans.</title>
        <authorList>
            <person name="Lee K.C."/>
            <person name="Suh M.K."/>
            <person name="Eom M.K."/>
            <person name="Kim K.K."/>
            <person name="Kim J.S."/>
            <person name="Kim D.S."/>
            <person name="Ko S.H."/>
            <person name="Shin Y.K."/>
            <person name="Lee J.S."/>
        </authorList>
    </citation>
    <scope>NUCLEOTIDE SEQUENCE</scope>
    <source>
        <strain evidence="2">N237</strain>
    </source>
</reference>
<name>A0ABY4R1W8_9ACTN</name>
<protein>
    <recommendedName>
        <fullName evidence="4">DUF2269 family protein</fullName>
    </recommendedName>
</protein>
<gene>
    <name evidence="2" type="ORF">M6D93_05455</name>
</gene>
<dbReference type="Proteomes" id="UP001056336">
    <property type="component" value="Chromosome"/>
</dbReference>
<sequence>MRHLLETLHIVFAIFAIGPLVHAATTAARGIKAADANAVASSARTVKIYGYLSVVVAILGVGLVQPRYDHSFGDTWVWTALVLWFVASGLVFSLILPNLQGAATALRNGSSAANLAGRVAAGGGIVALLYVAIVVLMVYKPGS</sequence>
<keyword evidence="1" id="KW-0472">Membrane</keyword>
<keyword evidence="3" id="KW-1185">Reference proteome</keyword>
<feature type="transmembrane region" description="Helical" evidence="1">
    <location>
        <begin position="76"/>
        <end position="95"/>
    </location>
</feature>
<evidence type="ECO:0000313" key="3">
    <source>
        <dbReference type="Proteomes" id="UP001056336"/>
    </source>
</evidence>
<evidence type="ECO:0000256" key="1">
    <source>
        <dbReference type="SAM" id="Phobius"/>
    </source>
</evidence>
<accession>A0ABY4R1W8</accession>
<feature type="transmembrane region" description="Helical" evidence="1">
    <location>
        <begin position="47"/>
        <end position="64"/>
    </location>
</feature>
<dbReference type="EMBL" id="CP097332">
    <property type="protein sequence ID" value="UQX89452.1"/>
    <property type="molecule type" value="Genomic_DNA"/>
</dbReference>
<reference evidence="2" key="2">
    <citation type="submission" date="2022-05" db="EMBL/GenBank/DDBJ databases">
        <authorList>
            <person name="Kim J.-S."/>
            <person name="Lee K."/>
            <person name="Suh M."/>
            <person name="Eom M."/>
            <person name="Kim J.-S."/>
            <person name="Kim D.-S."/>
            <person name="Ko S.-H."/>
            <person name="Shin Y."/>
            <person name="Lee J.-S."/>
        </authorList>
    </citation>
    <scope>NUCLEOTIDE SEQUENCE</scope>
    <source>
        <strain evidence="2">N237</strain>
    </source>
</reference>
<keyword evidence="1" id="KW-1133">Transmembrane helix</keyword>
<organism evidence="2 3">
    <name type="scientific">Jatrophihabitans telluris</name>
    <dbReference type="NCBI Taxonomy" id="2038343"/>
    <lineage>
        <taxon>Bacteria</taxon>
        <taxon>Bacillati</taxon>
        <taxon>Actinomycetota</taxon>
        <taxon>Actinomycetes</taxon>
        <taxon>Jatrophihabitantales</taxon>
        <taxon>Jatrophihabitantaceae</taxon>
        <taxon>Jatrophihabitans</taxon>
    </lineage>
</organism>
<proteinExistence type="predicted"/>
<evidence type="ECO:0000313" key="2">
    <source>
        <dbReference type="EMBL" id="UQX89452.1"/>
    </source>
</evidence>
<evidence type="ECO:0008006" key="4">
    <source>
        <dbReference type="Google" id="ProtNLM"/>
    </source>
</evidence>
<keyword evidence="1" id="KW-0812">Transmembrane</keyword>